<dbReference type="Gene3D" id="1.10.790.20">
    <property type="entry name" value="Domain of unknown function DUF1476"/>
    <property type="match status" value="1"/>
</dbReference>
<protein>
    <recommendedName>
        <fullName evidence="2">DUF1476 domain-containing protein</fullName>
    </recommendedName>
</protein>
<dbReference type="AlphaFoldDB" id="A0A382HYW3"/>
<dbReference type="InterPro" id="IPR009945">
    <property type="entry name" value="ATPase_inh_sub_z"/>
</dbReference>
<accession>A0A382HYW3</accession>
<evidence type="ECO:0008006" key="2">
    <source>
        <dbReference type="Google" id="ProtNLM"/>
    </source>
</evidence>
<proteinExistence type="predicted"/>
<dbReference type="Pfam" id="PF07345">
    <property type="entry name" value="ATPaseInh_sub_z"/>
    <property type="match status" value="1"/>
</dbReference>
<dbReference type="PIRSF" id="PIRSF031780">
    <property type="entry name" value="UCP031780"/>
    <property type="match status" value="1"/>
</dbReference>
<sequence>MKKFDERKKGFESKFARDQDLEFKILARRNKYLGVWVAEKLGLSGDSVQEYCSEVIKSDLEEEGDMDIFRKIRKDFDDKKISISDDELRQSMDQFLLQAKEEIIGKDNI</sequence>
<gene>
    <name evidence="1" type="ORF">METZ01_LOCUS244677</name>
</gene>
<name>A0A382HYW3_9ZZZZ</name>
<dbReference type="InterPro" id="IPR038293">
    <property type="entry name" value="ATPase_inh_sub_z_sf"/>
</dbReference>
<evidence type="ECO:0000313" key="1">
    <source>
        <dbReference type="EMBL" id="SVB91823.1"/>
    </source>
</evidence>
<organism evidence="1">
    <name type="scientific">marine metagenome</name>
    <dbReference type="NCBI Taxonomy" id="408172"/>
    <lineage>
        <taxon>unclassified sequences</taxon>
        <taxon>metagenomes</taxon>
        <taxon>ecological metagenomes</taxon>
    </lineage>
</organism>
<reference evidence="1" key="1">
    <citation type="submission" date="2018-05" db="EMBL/GenBank/DDBJ databases">
        <authorList>
            <person name="Lanie J.A."/>
            <person name="Ng W.-L."/>
            <person name="Kazmierczak K.M."/>
            <person name="Andrzejewski T.M."/>
            <person name="Davidsen T.M."/>
            <person name="Wayne K.J."/>
            <person name="Tettelin H."/>
            <person name="Glass J.I."/>
            <person name="Rusch D."/>
            <person name="Podicherti R."/>
            <person name="Tsui H.-C.T."/>
            <person name="Winkler M.E."/>
        </authorList>
    </citation>
    <scope>NUCLEOTIDE SEQUENCE</scope>
</reference>
<dbReference type="EMBL" id="UINC01063806">
    <property type="protein sequence ID" value="SVB91823.1"/>
    <property type="molecule type" value="Genomic_DNA"/>
</dbReference>